<dbReference type="AlphaFoldDB" id="A0A1Y2EGZ6"/>
<gene>
    <name evidence="1" type="ORF">LY90DRAFT_504154</name>
</gene>
<evidence type="ECO:0000313" key="1">
    <source>
        <dbReference type="EMBL" id="ORY70584.1"/>
    </source>
</evidence>
<organism evidence="1 2">
    <name type="scientific">Neocallimastix californiae</name>
    <dbReference type="NCBI Taxonomy" id="1754190"/>
    <lineage>
        <taxon>Eukaryota</taxon>
        <taxon>Fungi</taxon>
        <taxon>Fungi incertae sedis</taxon>
        <taxon>Chytridiomycota</taxon>
        <taxon>Chytridiomycota incertae sedis</taxon>
        <taxon>Neocallimastigomycetes</taxon>
        <taxon>Neocallimastigales</taxon>
        <taxon>Neocallimastigaceae</taxon>
        <taxon>Neocallimastix</taxon>
    </lineage>
</organism>
<protein>
    <submittedName>
        <fullName evidence="1">Uncharacterized protein</fullName>
    </submittedName>
</protein>
<keyword evidence="2" id="KW-1185">Reference proteome</keyword>
<name>A0A1Y2EGZ6_9FUNG</name>
<proteinExistence type="predicted"/>
<dbReference type="STRING" id="1754190.A0A1Y2EGZ6"/>
<evidence type="ECO:0000313" key="2">
    <source>
        <dbReference type="Proteomes" id="UP000193920"/>
    </source>
</evidence>
<dbReference type="OrthoDB" id="2129116at2759"/>
<sequence length="626" mass="73639">MYRPIKGDIFSPDPEDFSLNSLNRRENSEQLVNNFLDLDNPELSSKMKELMKMRDFMKIFIHKITRVPDAVLYNEEEINQSFSIDESIYRKRECSDVVLMKRSYNAFKVLTSSSIKKTVAENANFIGKELLKIFHSKSEGNFNHFKPLWNYLIEITHGEIALLLTNEDEYKEPPVYQMLRYIHEPAITSSLISSIFLFDAKPGLQVELFTRLQEMEFIETLLSMLDMDMKDFPVIVHATSEFLIQLIEEGSKTEDSNILLVSIEFDPSCLHILIRHISENKCPVHQQACIQLLLAFLEKCIYTSNNVSLTTSSFVFSDKKPLEPLKQSILDYLKNYIDELCMGLTDGRTYNQEEEDEDEEDDELYNNHKNFLEEEEKIEKIKDTTSHCHDTNTNTIKNLNSHRRLSLSHYKTSPYYKKINPRLTANRMDLLKIILMTIKEFKKEEYDMLKNIPWSLLVTWFFQNPSNNIYHTLFFKFFEFALKSNTPSILRRFFSDTHLIQQFIDNFNIPKYIDCKGYIILMCNHIRFTYESQPNNEFFHSLLEKNKQWENFLPELKKATKHQIGNHEKFEWIGGTSRPLPYTPKATTHKFLARLIKKDKELKNVDGVELDSLYAALLGYGVNEDK</sequence>
<dbReference type="EMBL" id="MCOG01000043">
    <property type="protein sequence ID" value="ORY70584.1"/>
    <property type="molecule type" value="Genomic_DNA"/>
</dbReference>
<accession>A0A1Y2EGZ6</accession>
<comment type="caution">
    <text evidence="1">The sequence shown here is derived from an EMBL/GenBank/DDBJ whole genome shotgun (WGS) entry which is preliminary data.</text>
</comment>
<reference evidence="1 2" key="1">
    <citation type="submission" date="2016-08" db="EMBL/GenBank/DDBJ databases">
        <title>A Parts List for Fungal Cellulosomes Revealed by Comparative Genomics.</title>
        <authorList>
            <consortium name="DOE Joint Genome Institute"/>
            <person name="Haitjema C.H."/>
            <person name="Gilmore S.P."/>
            <person name="Henske J.K."/>
            <person name="Solomon K.V."/>
            <person name="De Groot R."/>
            <person name="Kuo A."/>
            <person name="Mondo S.J."/>
            <person name="Salamov A.A."/>
            <person name="Labutti K."/>
            <person name="Zhao Z."/>
            <person name="Chiniquy J."/>
            <person name="Barry K."/>
            <person name="Brewer H.M."/>
            <person name="Purvine S.O."/>
            <person name="Wright A.T."/>
            <person name="Boxma B."/>
            <person name="Van Alen T."/>
            <person name="Hackstein J.H."/>
            <person name="Baker S.E."/>
            <person name="Grigoriev I.V."/>
            <person name="O'Malley M.A."/>
        </authorList>
    </citation>
    <scope>NUCLEOTIDE SEQUENCE [LARGE SCALE GENOMIC DNA]</scope>
    <source>
        <strain evidence="1 2">G1</strain>
    </source>
</reference>
<dbReference type="Proteomes" id="UP000193920">
    <property type="component" value="Unassembled WGS sequence"/>
</dbReference>